<evidence type="ECO:0000313" key="2">
    <source>
        <dbReference type="Proteomes" id="UP000595437"/>
    </source>
</evidence>
<accession>A0A7T8KJB0</accession>
<protein>
    <submittedName>
        <fullName evidence="1">Uncharacterized protein</fullName>
    </submittedName>
</protein>
<dbReference type="EMBL" id="CP045890">
    <property type="protein sequence ID" value="QQP56813.1"/>
    <property type="molecule type" value="Genomic_DNA"/>
</dbReference>
<proteinExistence type="predicted"/>
<organism evidence="1 2">
    <name type="scientific">Caligus rogercresseyi</name>
    <name type="common">Sea louse</name>
    <dbReference type="NCBI Taxonomy" id="217165"/>
    <lineage>
        <taxon>Eukaryota</taxon>
        <taxon>Metazoa</taxon>
        <taxon>Ecdysozoa</taxon>
        <taxon>Arthropoda</taxon>
        <taxon>Crustacea</taxon>
        <taxon>Multicrustacea</taxon>
        <taxon>Hexanauplia</taxon>
        <taxon>Copepoda</taxon>
        <taxon>Siphonostomatoida</taxon>
        <taxon>Caligidae</taxon>
        <taxon>Caligus</taxon>
    </lineage>
</organism>
<dbReference type="AlphaFoldDB" id="A0A7T8KJB0"/>
<sequence>MAQGKRASLLGSSDLALQLPNLTLVTITCREVGGEACATHHNSVEALRSRPSRLCHVLGGCGGVQSVRAFKSRVETVEAGGGHIEKS</sequence>
<gene>
    <name evidence="1" type="ORF">FKW44_001604</name>
</gene>
<dbReference type="Proteomes" id="UP000595437">
    <property type="component" value="Chromosome 1"/>
</dbReference>
<name>A0A7T8KJB0_CALRO</name>
<reference evidence="2" key="1">
    <citation type="submission" date="2021-01" db="EMBL/GenBank/DDBJ databases">
        <title>Caligus Genome Assembly.</title>
        <authorList>
            <person name="Gallardo-Escarate C."/>
        </authorList>
    </citation>
    <scope>NUCLEOTIDE SEQUENCE [LARGE SCALE GENOMIC DNA]</scope>
</reference>
<keyword evidence="2" id="KW-1185">Reference proteome</keyword>
<evidence type="ECO:0000313" key="1">
    <source>
        <dbReference type="EMBL" id="QQP56813.1"/>
    </source>
</evidence>